<keyword evidence="3 6" id="KW-0812">Transmembrane</keyword>
<dbReference type="STRING" id="64969.SAMN02745127_01040"/>
<sequence>MWFIIVIAIISGVSAGLFDDGWPPAEAFLLLVLLFYQLWRQGHTVVAWIILSYLISSLHLAYRFDQSLPLYLSGQSLKLTGEVIELLPSTSKVQRFSLQVHSCEFTANAQLCGFNGLVRLSWYPSASDSSGLSPMSTVGLQQGQYWQLHTKLFPIHGFLNQGQQRYRLLQFAKGFSATGYVRKGDHLLLAPPSTIQQWLSHWHNSVNSRLQQLSSHPDTASLLQALILGRSQHLQTEHWQLLQRTGTVHLVVISGLHLALLLWMGWQLTALVGRVLPLDHWRWYSLFNLLPLLLLLPLLILWPFGVAVQRALFMLLLIITARMLAFYPSPWRVLACAAASLLLLNPFLLLQAGFYYSFLAVLILLLQIGRSGSWLRLLPLQMTLFLGLIGIQSFWQNAPDFSSILANVIAIPLITLFFLPCTLAALILPFSWSDAFFSTVLDQLVQLFWQWLQLCQSLNWPILQLDMVSGVALLLAALVFAVPKLPYRTPWVVMVILIVLIPRAQSTALQKGQFKAEVLDVGQGLAVFISTQRHLILYDTGPRFPSGFAPITLALQPRLQQQQLQLDQLIISHSDNDHAGAAAQLKDYYKGSILTGQTEYFSNSKPCEEGQKWQWDQVQFELLHPPANLSDLKLKDDNQHSCVLKVSSLLYPKQSLLLTGDIDQQIEQRLIRLHPEKLQADWLVASHHGSATGNHLLFLKQVQPQGILYSAGYRNRFGHPSTKVQLTSRYLNIDQYLTADMGALTLMPTAEGGLQLQTELSRLPLRWLWQH</sequence>
<dbReference type="InterPro" id="IPR001279">
    <property type="entry name" value="Metallo-B-lactamas"/>
</dbReference>
<dbReference type="AlphaFoldDB" id="A0A1T4N816"/>
<dbReference type="Pfam" id="PF00753">
    <property type="entry name" value="Lactamase_B"/>
    <property type="match status" value="1"/>
</dbReference>
<evidence type="ECO:0000256" key="3">
    <source>
        <dbReference type="ARBA" id="ARBA00022692"/>
    </source>
</evidence>
<feature type="transmembrane region" description="Helical" evidence="6">
    <location>
        <begin position="39"/>
        <end position="62"/>
    </location>
</feature>
<dbReference type="SMART" id="SM00849">
    <property type="entry name" value="Lactamase_B"/>
    <property type="match status" value="1"/>
</dbReference>
<evidence type="ECO:0000256" key="1">
    <source>
        <dbReference type="ARBA" id="ARBA00004651"/>
    </source>
</evidence>
<reference evidence="8 9" key="1">
    <citation type="submission" date="2017-01" db="EMBL/GenBank/DDBJ databases">
        <title>Genome Sequencing of a Marine Spirillum, Oceanospirillum multiglobuliferum ATCC 33336, from Japan.</title>
        <authorList>
            <person name="Carney J.G."/>
            <person name="Trachtenberg A.M."/>
            <person name="Rheaume B.A."/>
            <person name="Linnane J.D."/>
            <person name="Pitts N.L."/>
            <person name="Mykles D.L."/>
            <person name="Maclea K.S."/>
        </authorList>
    </citation>
    <scope>NUCLEOTIDE SEQUENCE [LARGE SCALE GENOMIC DNA]</scope>
    <source>
        <strain evidence="8 9">ATCC 33336</strain>
    </source>
</reference>
<feature type="domain" description="Metallo-beta-lactamase" evidence="7">
    <location>
        <begin position="523"/>
        <end position="687"/>
    </location>
</feature>
<organism evidence="8 9">
    <name type="scientific">Oceanospirillum multiglobuliferum</name>
    <dbReference type="NCBI Taxonomy" id="64969"/>
    <lineage>
        <taxon>Bacteria</taxon>
        <taxon>Pseudomonadati</taxon>
        <taxon>Pseudomonadota</taxon>
        <taxon>Gammaproteobacteria</taxon>
        <taxon>Oceanospirillales</taxon>
        <taxon>Oceanospirillaceae</taxon>
        <taxon>Oceanospirillum</taxon>
    </lineage>
</organism>
<evidence type="ECO:0000313" key="8">
    <source>
        <dbReference type="EMBL" id="OPX55866.1"/>
    </source>
</evidence>
<name>A0A1T4N816_9GAMM</name>
<comment type="caution">
    <text evidence="8">The sequence shown here is derived from an EMBL/GenBank/DDBJ whole genome shotgun (WGS) entry which is preliminary data.</text>
</comment>
<dbReference type="GO" id="GO:0005886">
    <property type="term" value="C:plasma membrane"/>
    <property type="evidence" value="ECO:0007669"/>
    <property type="project" value="UniProtKB-SubCell"/>
</dbReference>
<feature type="transmembrane region" description="Helical" evidence="6">
    <location>
        <begin position="458"/>
        <end position="482"/>
    </location>
</feature>
<keyword evidence="9" id="KW-1185">Reference proteome</keyword>
<dbReference type="InterPro" id="IPR035681">
    <property type="entry name" value="ComA-like_MBL"/>
</dbReference>
<protein>
    <submittedName>
        <fullName evidence="8">DNA internalization-related competence protein ComEC/Rec2</fullName>
    </submittedName>
</protein>
<dbReference type="InterPro" id="IPR025405">
    <property type="entry name" value="DUF4131"/>
</dbReference>
<keyword evidence="5 6" id="KW-0472">Membrane</keyword>
<gene>
    <name evidence="8" type="ORF">BTE48_06645</name>
</gene>
<dbReference type="InterPro" id="IPR004797">
    <property type="entry name" value="Competence_ComEC/Rec2"/>
</dbReference>
<keyword evidence="4 6" id="KW-1133">Transmembrane helix</keyword>
<evidence type="ECO:0000313" key="9">
    <source>
        <dbReference type="Proteomes" id="UP000191418"/>
    </source>
</evidence>
<evidence type="ECO:0000259" key="7">
    <source>
        <dbReference type="SMART" id="SM00849"/>
    </source>
</evidence>
<dbReference type="GO" id="GO:0030420">
    <property type="term" value="P:establishment of competence for transformation"/>
    <property type="evidence" value="ECO:0007669"/>
    <property type="project" value="InterPro"/>
</dbReference>
<evidence type="ECO:0000256" key="6">
    <source>
        <dbReference type="SAM" id="Phobius"/>
    </source>
</evidence>
<dbReference type="Gene3D" id="3.60.15.10">
    <property type="entry name" value="Ribonuclease Z/Hydroxyacylglutathione hydrolase-like"/>
    <property type="match status" value="1"/>
</dbReference>
<accession>A0A1T4N816</accession>
<evidence type="ECO:0000256" key="5">
    <source>
        <dbReference type="ARBA" id="ARBA00023136"/>
    </source>
</evidence>
<feature type="transmembrane region" description="Helical" evidence="6">
    <location>
        <begin position="401"/>
        <end position="428"/>
    </location>
</feature>
<dbReference type="PANTHER" id="PTHR30619:SF1">
    <property type="entry name" value="RECOMBINATION PROTEIN 2"/>
    <property type="match status" value="1"/>
</dbReference>
<proteinExistence type="predicted"/>
<dbReference type="NCBIfam" id="TIGR00360">
    <property type="entry name" value="ComEC_N-term"/>
    <property type="match status" value="1"/>
</dbReference>
<dbReference type="SUPFAM" id="SSF56281">
    <property type="entry name" value="Metallo-hydrolase/oxidoreductase"/>
    <property type="match status" value="1"/>
</dbReference>
<feature type="transmembrane region" description="Helical" evidence="6">
    <location>
        <begin position="347"/>
        <end position="366"/>
    </location>
</feature>
<dbReference type="Pfam" id="PF03772">
    <property type="entry name" value="Competence"/>
    <property type="match status" value="1"/>
</dbReference>
<evidence type="ECO:0000256" key="4">
    <source>
        <dbReference type="ARBA" id="ARBA00022989"/>
    </source>
</evidence>
<dbReference type="Pfam" id="PF13567">
    <property type="entry name" value="DUF4131"/>
    <property type="match status" value="1"/>
</dbReference>
<comment type="subcellular location">
    <subcellularLocation>
        <location evidence="1">Cell membrane</location>
        <topology evidence="1">Multi-pass membrane protein</topology>
    </subcellularLocation>
</comment>
<dbReference type="Proteomes" id="UP000191418">
    <property type="component" value="Unassembled WGS sequence"/>
</dbReference>
<feature type="transmembrane region" description="Helical" evidence="6">
    <location>
        <begin position="286"/>
        <end position="304"/>
    </location>
</feature>
<dbReference type="InterPro" id="IPR004477">
    <property type="entry name" value="ComEC_N"/>
</dbReference>
<feature type="transmembrane region" description="Helical" evidence="6">
    <location>
        <begin position="311"/>
        <end position="327"/>
    </location>
</feature>
<dbReference type="InterPro" id="IPR036866">
    <property type="entry name" value="RibonucZ/Hydroxyglut_hydro"/>
</dbReference>
<feature type="transmembrane region" description="Helical" evidence="6">
    <location>
        <begin position="378"/>
        <end position="395"/>
    </location>
</feature>
<feature type="transmembrane region" description="Helical" evidence="6">
    <location>
        <begin position="248"/>
        <end position="266"/>
    </location>
</feature>
<keyword evidence="2" id="KW-1003">Cell membrane</keyword>
<dbReference type="CDD" id="cd07731">
    <property type="entry name" value="ComA-like_MBL-fold"/>
    <property type="match status" value="1"/>
</dbReference>
<dbReference type="InterPro" id="IPR052159">
    <property type="entry name" value="Competence_DNA_uptake"/>
</dbReference>
<dbReference type="PANTHER" id="PTHR30619">
    <property type="entry name" value="DNA INTERNALIZATION/COMPETENCE PROTEIN COMEC/REC2"/>
    <property type="match status" value="1"/>
</dbReference>
<dbReference type="RefSeq" id="WP_078744663.1">
    <property type="nucleotide sequence ID" value="NZ_FUXG01000005.1"/>
</dbReference>
<evidence type="ECO:0000256" key="2">
    <source>
        <dbReference type="ARBA" id="ARBA00022475"/>
    </source>
</evidence>
<dbReference type="EMBL" id="MTSM01000006">
    <property type="protein sequence ID" value="OPX55866.1"/>
    <property type="molecule type" value="Genomic_DNA"/>
</dbReference>
<dbReference type="OrthoDB" id="9761531at2"/>
<dbReference type="NCBIfam" id="TIGR00361">
    <property type="entry name" value="ComEC_Rec2"/>
    <property type="match status" value="1"/>
</dbReference>